<dbReference type="EMBL" id="WUAV01000002">
    <property type="protein sequence ID" value="KAF1764610.1"/>
    <property type="molecule type" value="Genomic_DNA"/>
</dbReference>
<sequence>MIRRVRVALKHSNPTYDEEEKSSLMPSLLGAPNNRYRLFFLILCFIFLYFWNRREQTYGDEIRRRDEKLEAVQREHDSVLEKLRVIWLHKKKIESDAKQQKADLDKFQSKFKLKESEIYGYRTKNKECLTELSSCQKESKGEKDEKPNQETAEKLKIEISGLKKKVGEMEEKMKEMENDSNSMAAILKDELKQCEAKIRQLTGRDESKEVDDEELLDDGSVTGGGGNPNKNRLDKTRLEVSRSTVIT</sequence>
<name>A0A6A5H9Y4_CAERE</name>
<keyword evidence="2" id="KW-0472">Membrane</keyword>
<feature type="region of interest" description="Disordered" evidence="1">
    <location>
        <begin position="134"/>
        <end position="153"/>
    </location>
</feature>
<feature type="transmembrane region" description="Helical" evidence="2">
    <location>
        <begin position="34"/>
        <end position="51"/>
    </location>
</feature>
<dbReference type="CTD" id="9802853"/>
<feature type="compositionally biased region" description="Basic and acidic residues" evidence="1">
    <location>
        <begin position="137"/>
        <end position="153"/>
    </location>
</feature>
<reference evidence="3 4" key="1">
    <citation type="submission" date="2019-12" db="EMBL/GenBank/DDBJ databases">
        <title>Chromosome-level assembly of the Caenorhabditis remanei genome.</title>
        <authorList>
            <person name="Teterina A.A."/>
            <person name="Willis J.H."/>
            <person name="Phillips P.C."/>
        </authorList>
    </citation>
    <scope>NUCLEOTIDE SEQUENCE [LARGE SCALE GENOMIC DNA]</scope>
    <source>
        <strain evidence="3 4">PX506</strain>
        <tissue evidence="3">Whole organism</tissue>
    </source>
</reference>
<comment type="caution">
    <text evidence="3">The sequence shown here is derived from an EMBL/GenBank/DDBJ whole genome shotgun (WGS) entry which is preliminary data.</text>
</comment>
<dbReference type="GeneID" id="9802853"/>
<gene>
    <name evidence="3" type="ORF">GCK72_004559</name>
</gene>
<dbReference type="AlphaFoldDB" id="A0A6A5H9Y4"/>
<feature type="compositionally biased region" description="Acidic residues" evidence="1">
    <location>
        <begin position="208"/>
        <end position="217"/>
    </location>
</feature>
<evidence type="ECO:0000313" key="3">
    <source>
        <dbReference type="EMBL" id="KAF1764610.1"/>
    </source>
</evidence>
<keyword evidence="2" id="KW-0812">Transmembrane</keyword>
<dbReference type="Proteomes" id="UP000483820">
    <property type="component" value="Chromosome II"/>
</dbReference>
<accession>A0A6A5H9Y4</accession>
<proteinExistence type="predicted"/>
<evidence type="ECO:0000256" key="2">
    <source>
        <dbReference type="SAM" id="Phobius"/>
    </source>
</evidence>
<evidence type="ECO:0000256" key="1">
    <source>
        <dbReference type="SAM" id="MobiDB-lite"/>
    </source>
</evidence>
<feature type="compositionally biased region" description="Basic and acidic residues" evidence="1">
    <location>
        <begin position="231"/>
        <end position="240"/>
    </location>
</feature>
<keyword evidence="2" id="KW-1133">Transmembrane helix</keyword>
<organism evidence="3 4">
    <name type="scientific">Caenorhabditis remanei</name>
    <name type="common">Caenorhabditis vulgaris</name>
    <dbReference type="NCBI Taxonomy" id="31234"/>
    <lineage>
        <taxon>Eukaryota</taxon>
        <taxon>Metazoa</taxon>
        <taxon>Ecdysozoa</taxon>
        <taxon>Nematoda</taxon>
        <taxon>Chromadorea</taxon>
        <taxon>Rhabditida</taxon>
        <taxon>Rhabditina</taxon>
        <taxon>Rhabditomorpha</taxon>
        <taxon>Rhabditoidea</taxon>
        <taxon>Rhabditidae</taxon>
        <taxon>Peloderinae</taxon>
        <taxon>Caenorhabditis</taxon>
    </lineage>
</organism>
<dbReference type="RefSeq" id="XP_003104221.2">
    <property type="nucleotide sequence ID" value="XM_003104173.2"/>
</dbReference>
<feature type="region of interest" description="Disordered" evidence="1">
    <location>
        <begin position="200"/>
        <end position="247"/>
    </location>
</feature>
<dbReference type="KEGG" id="crq:GCK72_004559"/>
<evidence type="ECO:0000313" key="4">
    <source>
        <dbReference type="Proteomes" id="UP000483820"/>
    </source>
</evidence>
<protein>
    <submittedName>
        <fullName evidence="3">Uncharacterized protein</fullName>
    </submittedName>
</protein>